<gene>
    <name evidence="1" type="ORF">SSLN_LOCUS18811</name>
</gene>
<sequence length="238" mass="26552">MVVNVRTGISVVDRAHALFLEYEILWIKIKTNCSKNLQIVMIYTPPNIPSAADESLLYLVKEVAGHQEVLIAGDFIASTVDWVNLTVDDAPTSLGSILMDLTLDQPLVQKAFHAAADLNLKYCLIAGDFNLPEVHWFPTSGPTKFEDLFASVDHVRSAVENASPVFEYILFSAPLMERELQNLKEAKSSGPDDLLANFLNELASKLFKTLAHIFIFFILIKEIVIQIEGSKNIPHIQE</sequence>
<evidence type="ECO:0000313" key="3">
    <source>
        <dbReference type="WBParaSite" id="SSLN_0001952501-mRNA-1"/>
    </source>
</evidence>
<keyword evidence="2" id="KW-1185">Reference proteome</keyword>
<evidence type="ECO:0000313" key="1">
    <source>
        <dbReference type="EMBL" id="VDM05197.1"/>
    </source>
</evidence>
<protein>
    <submittedName>
        <fullName evidence="3">Endo/exonuclease/phosphatase domain-containing protein</fullName>
    </submittedName>
</protein>
<dbReference type="GO" id="GO:0031012">
    <property type="term" value="C:extracellular matrix"/>
    <property type="evidence" value="ECO:0007669"/>
    <property type="project" value="TreeGrafter"/>
</dbReference>
<dbReference type="PANTHER" id="PTHR33395">
    <property type="entry name" value="TRANSCRIPTASE, PUTATIVE-RELATED-RELATED"/>
    <property type="match status" value="1"/>
</dbReference>
<dbReference type="PANTHER" id="PTHR33395:SF22">
    <property type="entry name" value="REVERSE TRANSCRIPTASE DOMAIN-CONTAINING PROTEIN"/>
    <property type="match status" value="1"/>
</dbReference>
<reference evidence="3" key="1">
    <citation type="submission" date="2016-06" db="UniProtKB">
        <authorList>
            <consortium name="WormBaseParasite"/>
        </authorList>
    </citation>
    <scope>IDENTIFICATION</scope>
</reference>
<organism evidence="3">
    <name type="scientific">Schistocephalus solidus</name>
    <name type="common">Tapeworm</name>
    <dbReference type="NCBI Taxonomy" id="70667"/>
    <lineage>
        <taxon>Eukaryota</taxon>
        <taxon>Metazoa</taxon>
        <taxon>Spiralia</taxon>
        <taxon>Lophotrochozoa</taxon>
        <taxon>Platyhelminthes</taxon>
        <taxon>Cestoda</taxon>
        <taxon>Eucestoda</taxon>
        <taxon>Diphyllobothriidea</taxon>
        <taxon>Diphyllobothriidae</taxon>
        <taxon>Schistocephalus</taxon>
    </lineage>
</organism>
<dbReference type="Gene3D" id="3.60.10.10">
    <property type="entry name" value="Endonuclease/exonuclease/phosphatase"/>
    <property type="match status" value="1"/>
</dbReference>
<dbReference type="OrthoDB" id="8069600at2759"/>
<dbReference type="AlphaFoldDB" id="A0A183TQR3"/>
<accession>A0A183TQR3</accession>
<dbReference type="GO" id="GO:0007508">
    <property type="term" value="P:larval heart development"/>
    <property type="evidence" value="ECO:0007669"/>
    <property type="project" value="TreeGrafter"/>
</dbReference>
<dbReference type="EMBL" id="UYSU01045389">
    <property type="protein sequence ID" value="VDM05197.1"/>
    <property type="molecule type" value="Genomic_DNA"/>
</dbReference>
<dbReference type="Proteomes" id="UP000275846">
    <property type="component" value="Unassembled WGS sequence"/>
</dbReference>
<reference evidence="1 2" key="2">
    <citation type="submission" date="2018-11" db="EMBL/GenBank/DDBJ databases">
        <authorList>
            <consortium name="Pathogen Informatics"/>
        </authorList>
    </citation>
    <scope>NUCLEOTIDE SEQUENCE [LARGE SCALE GENOMIC DNA]</scope>
    <source>
        <strain evidence="1 2">NST_G2</strain>
    </source>
</reference>
<evidence type="ECO:0000313" key="2">
    <source>
        <dbReference type="Proteomes" id="UP000275846"/>
    </source>
</evidence>
<dbReference type="InterPro" id="IPR036691">
    <property type="entry name" value="Endo/exonu/phosph_ase_sf"/>
</dbReference>
<dbReference type="WBParaSite" id="SSLN_0001952501-mRNA-1">
    <property type="protein sequence ID" value="SSLN_0001952501-mRNA-1"/>
    <property type="gene ID" value="SSLN_0001952501"/>
</dbReference>
<dbReference type="GO" id="GO:0061343">
    <property type="term" value="P:cell adhesion involved in heart morphogenesis"/>
    <property type="evidence" value="ECO:0007669"/>
    <property type="project" value="TreeGrafter"/>
</dbReference>
<proteinExistence type="predicted"/>
<name>A0A183TQR3_SCHSO</name>